<dbReference type="Pfam" id="PF13458">
    <property type="entry name" value="Peripla_BP_6"/>
    <property type="match status" value="1"/>
</dbReference>
<sequence length="204" mass="23026">MSNYLRQRSLTPSAVEYFNMGEEDIQQQARMIEASGAEVLIVIGTSFDRAAIMKALALLNRKIPIISHMAFIAGGYVAEQFKGVDLSFIQTFSVHPKDELTKRVLKEYLDTYRVSTPQKIPVPAATAQAYDLVHLLAMAINDANTLDRASIRDALEDIKYYKGLIKTYSPPFTKTRHDALNINDYFMARYDTNGLIVPIDKRSK</sequence>
<comment type="similarity">
    <text evidence="1">Belongs to the leucine-binding protein family.</text>
</comment>
<dbReference type="Proteomes" id="UP000033423">
    <property type="component" value="Unassembled WGS sequence"/>
</dbReference>
<organism evidence="4 5">
    <name type="scientific">Candidatus Magnetobacterium bavaricum</name>
    <dbReference type="NCBI Taxonomy" id="29290"/>
    <lineage>
        <taxon>Bacteria</taxon>
        <taxon>Pseudomonadati</taxon>
        <taxon>Nitrospirota</taxon>
        <taxon>Thermodesulfovibrionia</taxon>
        <taxon>Thermodesulfovibrionales</taxon>
        <taxon>Candidatus Magnetobacteriaceae</taxon>
        <taxon>Candidatus Magnetobacterium</taxon>
    </lineage>
</organism>
<reference evidence="4 5" key="1">
    <citation type="submission" date="2015-02" db="EMBL/GenBank/DDBJ databases">
        <title>Single-cell genomics of uncultivated deep-branching MTB reveals a conserved set of magnetosome genes.</title>
        <authorList>
            <person name="Kolinko S."/>
            <person name="Richter M."/>
            <person name="Glockner F.O."/>
            <person name="Brachmann A."/>
            <person name="Schuler D."/>
        </authorList>
    </citation>
    <scope>NUCLEOTIDE SEQUENCE [LARGE SCALE GENOMIC DNA]</scope>
    <source>
        <strain evidence="4">TM-1</strain>
    </source>
</reference>
<proteinExistence type="inferred from homology"/>
<feature type="domain" description="Leucine-binding protein" evidence="3">
    <location>
        <begin position="15"/>
        <end position="194"/>
    </location>
</feature>
<accession>A0A0F3GKX9</accession>
<keyword evidence="2" id="KW-0732">Signal</keyword>
<evidence type="ECO:0000256" key="1">
    <source>
        <dbReference type="ARBA" id="ARBA00010062"/>
    </source>
</evidence>
<protein>
    <submittedName>
        <fullName evidence="4">Extracellular ligand-binding receptor</fullName>
    </submittedName>
</protein>
<evidence type="ECO:0000313" key="4">
    <source>
        <dbReference type="EMBL" id="KJU82551.1"/>
    </source>
</evidence>
<dbReference type="InterPro" id="IPR028082">
    <property type="entry name" value="Peripla_BP_I"/>
</dbReference>
<evidence type="ECO:0000259" key="3">
    <source>
        <dbReference type="Pfam" id="PF13458"/>
    </source>
</evidence>
<name>A0A0F3GKX9_9BACT</name>
<keyword evidence="4" id="KW-0675">Receptor</keyword>
<evidence type="ECO:0000256" key="2">
    <source>
        <dbReference type="ARBA" id="ARBA00022729"/>
    </source>
</evidence>
<comment type="caution">
    <text evidence="4">The sequence shown here is derived from an EMBL/GenBank/DDBJ whole genome shotgun (WGS) entry which is preliminary data.</text>
</comment>
<evidence type="ECO:0000313" key="5">
    <source>
        <dbReference type="Proteomes" id="UP000033423"/>
    </source>
</evidence>
<keyword evidence="5" id="KW-1185">Reference proteome</keyword>
<dbReference type="InterPro" id="IPR028081">
    <property type="entry name" value="Leu-bd"/>
</dbReference>
<dbReference type="SUPFAM" id="SSF53822">
    <property type="entry name" value="Periplasmic binding protein-like I"/>
    <property type="match status" value="1"/>
</dbReference>
<dbReference type="Gene3D" id="3.40.50.2300">
    <property type="match status" value="2"/>
</dbReference>
<dbReference type="AlphaFoldDB" id="A0A0F3GKX9"/>
<dbReference type="EMBL" id="LACI01002266">
    <property type="protein sequence ID" value="KJU82551.1"/>
    <property type="molecule type" value="Genomic_DNA"/>
</dbReference>
<gene>
    <name evidence="4" type="ORF">MBAV_005255</name>
</gene>